<organism evidence="2 3">
    <name type="scientific">Neglectibacter timonensis</name>
    <dbReference type="NCBI Taxonomy" id="1776382"/>
    <lineage>
        <taxon>Bacteria</taxon>
        <taxon>Bacillati</taxon>
        <taxon>Bacillota</taxon>
        <taxon>Clostridia</taxon>
        <taxon>Eubacteriales</taxon>
        <taxon>Oscillospiraceae</taxon>
        <taxon>Neglectibacter</taxon>
    </lineage>
</organism>
<dbReference type="InterPro" id="IPR017853">
    <property type="entry name" value="GH"/>
</dbReference>
<dbReference type="InterPro" id="IPR024749">
    <property type="entry name" value="Collagen-bd_put"/>
</dbReference>
<dbReference type="GeneID" id="90532211"/>
<dbReference type="EMBL" id="JANFZH010000026">
    <property type="protein sequence ID" value="MCQ4840579.1"/>
    <property type="molecule type" value="Genomic_DNA"/>
</dbReference>
<gene>
    <name evidence="2" type="ORF">NE695_11725</name>
</gene>
<name>A0ABT1S0V7_9FIRM</name>
<accession>A0ABT1S0V7</accession>
<reference evidence="2 3" key="1">
    <citation type="submission" date="2022-06" db="EMBL/GenBank/DDBJ databases">
        <title>Isolation of gut microbiota from human fecal samples.</title>
        <authorList>
            <person name="Pamer E.G."/>
            <person name="Barat B."/>
            <person name="Waligurski E."/>
            <person name="Medina S."/>
            <person name="Paddock L."/>
            <person name="Mostad J."/>
        </authorList>
    </citation>
    <scope>NUCLEOTIDE SEQUENCE [LARGE SCALE GENOMIC DNA]</scope>
    <source>
        <strain evidence="2 3">DFI.9.73</strain>
    </source>
</reference>
<protein>
    <recommendedName>
        <fullName evidence="1">Putative collagen-binding domain-containing protein</fullName>
    </recommendedName>
</protein>
<evidence type="ECO:0000313" key="3">
    <source>
        <dbReference type="Proteomes" id="UP001524473"/>
    </source>
</evidence>
<dbReference type="RefSeq" id="WP_066863312.1">
    <property type="nucleotide sequence ID" value="NZ_CABKVV010000013.1"/>
</dbReference>
<keyword evidence="3" id="KW-1185">Reference proteome</keyword>
<proteinExistence type="predicted"/>
<evidence type="ECO:0000313" key="2">
    <source>
        <dbReference type="EMBL" id="MCQ4840579.1"/>
    </source>
</evidence>
<dbReference type="SUPFAM" id="SSF51445">
    <property type="entry name" value="(Trans)glycosidases"/>
    <property type="match status" value="1"/>
</dbReference>
<evidence type="ECO:0000259" key="1">
    <source>
        <dbReference type="Pfam" id="PF12904"/>
    </source>
</evidence>
<dbReference type="Proteomes" id="UP001524473">
    <property type="component" value="Unassembled WGS sequence"/>
</dbReference>
<dbReference type="Pfam" id="PF12904">
    <property type="entry name" value="Collagen_bind_2"/>
    <property type="match status" value="1"/>
</dbReference>
<feature type="domain" description="Putative collagen-binding" evidence="1">
    <location>
        <begin position="413"/>
        <end position="474"/>
    </location>
</feature>
<dbReference type="Gene3D" id="3.20.20.80">
    <property type="entry name" value="Glycosidases"/>
    <property type="match status" value="1"/>
</dbReference>
<sequence>MKDSKFPMHGPLRVSPVNPRYFTDDSGRAIYLTGSHVHGALVDHVMLNDGSPQEVIDFDAYIADMAAHGHNFLRLWTRESGFGPGHSTPPAMTRTEPFPYVDVNQDGHLGDHPVYDLNKFNTAYFQRLRDRVIKAGENGIYVSVMLFEGWSLDSRRRNPDGYPFAGHPFHKANNINGIDGNPEGIVESHMDVMADVNPMVTEEHLRVHTLDIPEITAYQKKYIKRVIETVNDLDNVMYEIANEAFRWSRYWQYEMIDFIHDTERNMPKQHPVWMSHLVQAQNESLFVSPAEAISPGVEDVSEDYCQNPPASDGRKVILADTDHLGGFWGTSQWAWKSFMRGLNPIFMDFWGEMRNMGAYEDEAHPVSNLFGRQQYMLPKNWGEPVRTALGQTRMFAERIDLVHALPSGNLSSTGYCLAVPGKEYLVYAPAAGQFRVRLFGARGPFSVEWFNPNTGETIPGEPFEGGTAFDFTPPYLGEVVLYLKKIGEAIH</sequence>
<comment type="caution">
    <text evidence="2">The sequence shown here is derived from an EMBL/GenBank/DDBJ whole genome shotgun (WGS) entry which is preliminary data.</text>
</comment>